<proteinExistence type="inferred from homology"/>
<evidence type="ECO:0000256" key="7">
    <source>
        <dbReference type="ARBA" id="ARBA00022839"/>
    </source>
</evidence>
<dbReference type="SUPFAM" id="SSF52540">
    <property type="entry name" value="P-loop containing nucleoside triphosphate hydrolases"/>
    <property type="match status" value="1"/>
</dbReference>
<keyword evidence="4" id="KW-0227">DNA damage</keyword>
<feature type="region of interest" description="Disordered" evidence="17">
    <location>
        <begin position="945"/>
        <end position="970"/>
    </location>
</feature>
<evidence type="ECO:0000256" key="5">
    <source>
        <dbReference type="ARBA" id="ARBA00022801"/>
    </source>
</evidence>
<dbReference type="HOGENOM" id="CLU_004585_6_0_4"/>
<keyword evidence="7" id="KW-0269">Exonuclease</keyword>
<dbReference type="InterPro" id="IPR014016">
    <property type="entry name" value="UvrD-like_ATP-bd"/>
</dbReference>
<dbReference type="AlphaFoldDB" id="C6BBA4"/>
<dbReference type="InterPro" id="IPR013986">
    <property type="entry name" value="DExx_box_DNA_helicase_dom_sf"/>
</dbReference>
<feature type="domain" description="UvrD-like helicase C-terminal" evidence="19">
    <location>
        <begin position="298"/>
        <end position="573"/>
    </location>
</feature>
<name>C6BBA4_RALP1</name>
<evidence type="ECO:0000256" key="15">
    <source>
        <dbReference type="ARBA" id="ARBA00048988"/>
    </source>
</evidence>
<dbReference type="Pfam" id="PF00580">
    <property type="entry name" value="UvrD-helicase"/>
    <property type="match status" value="1"/>
</dbReference>
<keyword evidence="9" id="KW-0238">DNA-binding</keyword>
<dbReference type="GO" id="GO:0005524">
    <property type="term" value="F:ATP binding"/>
    <property type="evidence" value="ECO:0007669"/>
    <property type="project" value="UniProtKB-UniRule"/>
</dbReference>
<dbReference type="CDD" id="cd17932">
    <property type="entry name" value="DEXQc_UvrD"/>
    <property type="match status" value="1"/>
</dbReference>
<evidence type="ECO:0000259" key="19">
    <source>
        <dbReference type="PROSITE" id="PS51217"/>
    </source>
</evidence>
<evidence type="ECO:0000256" key="17">
    <source>
        <dbReference type="SAM" id="MobiDB-lite"/>
    </source>
</evidence>
<dbReference type="Pfam" id="PF12705">
    <property type="entry name" value="PDDEXK_1"/>
    <property type="match status" value="1"/>
</dbReference>
<keyword evidence="2" id="KW-0540">Nuclease</keyword>
<dbReference type="GO" id="GO:0003677">
    <property type="term" value="F:DNA binding"/>
    <property type="evidence" value="ECO:0007669"/>
    <property type="project" value="UniProtKB-KW"/>
</dbReference>
<keyword evidence="11" id="KW-0413">Isomerase</keyword>
<dbReference type="Pfam" id="PF13361">
    <property type="entry name" value="UvrD_C"/>
    <property type="match status" value="2"/>
</dbReference>
<dbReference type="InterPro" id="IPR014017">
    <property type="entry name" value="DNA_helicase_UvrD-like_C"/>
</dbReference>
<evidence type="ECO:0000256" key="14">
    <source>
        <dbReference type="ARBA" id="ARBA00034923"/>
    </source>
</evidence>
<keyword evidence="5 16" id="KW-0378">Hydrolase</keyword>
<dbReference type="GO" id="GO:0043138">
    <property type="term" value="F:3'-5' DNA helicase activity"/>
    <property type="evidence" value="ECO:0007669"/>
    <property type="project" value="UniProtKB-EC"/>
</dbReference>
<evidence type="ECO:0000256" key="6">
    <source>
        <dbReference type="ARBA" id="ARBA00022806"/>
    </source>
</evidence>
<evidence type="ECO:0000256" key="1">
    <source>
        <dbReference type="ARBA" id="ARBA00009922"/>
    </source>
</evidence>
<dbReference type="GO" id="GO:0000725">
    <property type="term" value="P:recombinational repair"/>
    <property type="evidence" value="ECO:0007669"/>
    <property type="project" value="TreeGrafter"/>
</dbReference>
<feature type="domain" description="UvrD-like helicase ATP-binding" evidence="18">
    <location>
        <begin position="14"/>
        <end position="297"/>
    </location>
</feature>
<evidence type="ECO:0000256" key="10">
    <source>
        <dbReference type="ARBA" id="ARBA00023204"/>
    </source>
</evidence>
<evidence type="ECO:0000256" key="3">
    <source>
        <dbReference type="ARBA" id="ARBA00022741"/>
    </source>
</evidence>
<sequence length="970" mass="108143">MPILTEINSLVESEGLTRPQASAVVDDASAILCIACAGSGKSQTLAYRIARLMHQGVPPNTIVAITFTEKAADSIKRRIADVLVRTGQSPNLIGQMFIGTIHAFCQNVLADADAIFRQYDVLDGNRFMLYLISRYYDLGISDLRPRFKDRYFETLENVRNAWNIYRDEGLSIAEIDASDAQLGKTLRSIQDGLARDQFIDFASMVREVADRSQSAGRVRERLASIRHLLIDEYQDVSGAQEELVAAVHSLGGSIFVVGDDDQSIYGWRGAHVANILEFEDRYPNVSRHVLDINFRSTRAIVETSNAFAAAQLGPQRLPKQPEAYADQGPRQLLVHHFPTRAEEAEWVADRIATLIGAEYKKRPDDPGRGLTPADFAILMRSTKSPEQDGSPRHAAFSDALAMRGIDFTLSAGGSVFDRPAVQALREVFSALEQGTIDRNLADALVTEHIRPAYPHVNVRETYNVLAEWGRRIHQPAGSARQRLFPQDLLFDLLEAFGLAKSDFDEDVMRDIGLFSRMLQDVESVYLSVDSTNRFRAVVRFLQQVADKGYDVSTKDSVSRPNAVTISTVHQVKGLEFPVVFVVDVVPGRFPGKQSSFDSLLPANLMASAIAHGAYTNNVFAEARLFYTAMTRAERFLHVTGAALLPNGKRSNRQSTFAAALKDIELCTDPTRLPEDLNRAPQERDAEEATLPTSFSDVKYYLNCPKNYQFRKSYGFSPRVPELFGYGTVVHVAIEKLHEMFRDRAPTPDEAQAVAEQNFHLKHVAPSRDPETRPGAYEQAKEKARKIAGEYVQQYGTDFVQQRQVEVRFEIPARGCLITGAIDLLMKCDDVGEIVEAHVLDFKTMEGGKDPLANAKLDWRELSLQVQLYAKAAREVYSENAATGSIHLLKDNRRIEIPIDPESVNAAIKNVEWAVQGILDQDFPMRPSTQKCEACDFHRLCPKQKQDFHPGMGKPPKINTPAGPQLTSALE</sequence>
<organism evidence="20">
    <name type="scientific">Ralstonia pickettii (strain 12D)</name>
    <dbReference type="NCBI Taxonomy" id="428406"/>
    <lineage>
        <taxon>Bacteria</taxon>
        <taxon>Pseudomonadati</taxon>
        <taxon>Pseudomonadota</taxon>
        <taxon>Betaproteobacteria</taxon>
        <taxon>Burkholderiales</taxon>
        <taxon>Burkholderiaceae</taxon>
        <taxon>Ralstonia</taxon>
    </lineage>
</organism>
<dbReference type="EC" id="5.6.2.4" evidence="13"/>
<evidence type="ECO:0000256" key="12">
    <source>
        <dbReference type="ARBA" id="ARBA00034617"/>
    </source>
</evidence>
<dbReference type="InterPro" id="IPR000212">
    <property type="entry name" value="DNA_helicase_UvrD/REP"/>
</dbReference>
<evidence type="ECO:0000256" key="2">
    <source>
        <dbReference type="ARBA" id="ARBA00022722"/>
    </source>
</evidence>
<dbReference type="PROSITE" id="PS51198">
    <property type="entry name" value="UVRD_HELICASE_ATP_BIND"/>
    <property type="match status" value="1"/>
</dbReference>
<evidence type="ECO:0000256" key="8">
    <source>
        <dbReference type="ARBA" id="ARBA00022840"/>
    </source>
</evidence>
<evidence type="ECO:0000256" key="9">
    <source>
        <dbReference type="ARBA" id="ARBA00023125"/>
    </source>
</evidence>
<evidence type="ECO:0000256" key="16">
    <source>
        <dbReference type="PROSITE-ProRule" id="PRU00560"/>
    </source>
</evidence>
<accession>C6BBA4</accession>
<dbReference type="InterPro" id="IPR038726">
    <property type="entry name" value="PDDEXK_AddAB-type"/>
</dbReference>
<dbReference type="PANTHER" id="PTHR11070">
    <property type="entry name" value="UVRD / RECB / PCRA DNA HELICASE FAMILY MEMBER"/>
    <property type="match status" value="1"/>
</dbReference>
<evidence type="ECO:0000256" key="13">
    <source>
        <dbReference type="ARBA" id="ARBA00034808"/>
    </source>
</evidence>
<keyword evidence="6 16" id="KW-0347">Helicase</keyword>
<dbReference type="Gene3D" id="3.40.50.300">
    <property type="entry name" value="P-loop containing nucleotide triphosphate hydrolases"/>
    <property type="match status" value="3"/>
</dbReference>
<dbReference type="EMBL" id="CP001644">
    <property type="protein sequence ID" value="ACS61516.1"/>
    <property type="molecule type" value="Genomic_DNA"/>
</dbReference>
<comment type="catalytic activity">
    <reaction evidence="15">
        <text>ATP + H2O = ADP + phosphate + H(+)</text>
        <dbReference type="Rhea" id="RHEA:13065"/>
        <dbReference type="ChEBI" id="CHEBI:15377"/>
        <dbReference type="ChEBI" id="CHEBI:15378"/>
        <dbReference type="ChEBI" id="CHEBI:30616"/>
        <dbReference type="ChEBI" id="CHEBI:43474"/>
        <dbReference type="ChEBI" id="CHEBI:456216"/>
        <dbReference type="EC" id="5.6.2.4"/>
    </reaction>
</comment>
<keyword evidence="8 16" id="KW-0067">ATP-binding</keyword>
<comment type="catalytic activity">
    <reaction evidence="12">
        <text>Couples ATP hydrolysis with the unwinding of duplex DNA by translocating in the 3'-5' direction.</text>
        <dbReference type="EC" id="5.6.2.4"/>
    </reaction>
</comment>
<dbReference type="Gene3D" id="1.10.10.160">
    <property type="match status" value="1"/>
</dbReference>
<dbReference type="GO" id="GO:0004527">
    <property type="term" value="F:exonuclease activity"/>
    <property type="evidence" value="ECO:0007669"/>
    <property type="project" value="UniProtKB-KW"/>
</dbReference>
<dbReference type="STRING" id="428406.Rpic12D_0207"/>
<dbReference type="PROSITE" id="PS51217">
    <property type="entry name" value="UVRD_HELICASE_CTER"/>
    <property type="match status" value="1"/>
</dbReference>
<evidence type="ECO:0000256" key="11">
    <source>
        <dbReference type="ARBA" id="ARBA00023235"/>
    </source>
</evidence>
<dbReference type="Gene3D" id="3.90.320.10">
    <property type="match status" value="1"/>
</dbReference>
<dbReference type="InterPro" id="IPR011604">
    <property type="entry name" value="PDDEXK-like_dom_sf"/>
</dbReference>
<protein>
    <recommendedName>
        <fullName evidence="13">DNA 3'-5' helicase</fullName>
        <ecNumber evidence="13">5.6.2.4</ecNumber>
    </recommendedName>
    <alternativeName>
        <fullName evidence="14">DNA 3'-5' helicase II</fullName>
    </alternativeName>
</protein>
<dbReference type="KEGG" id="rpf:Rpic12D_0207"/>
<keyword evidence="10" id="KW-0234">DNA repair</keyword>
<gene>
    <name evidence="20" type="ordered locus">Rpic12D_0207</name>
</gene>
<evidence type="ECO:0000256" key="4">
    <source>
        <dbReference type="ARBA" id="ARBA00022763"/>
    </source>
</evidence>
<dbReference type="PANTHER" id="PTHR11070:SF2">
    <property type="entry name" value="ATP-DEPENDENT DNA HELICASE SRS2"/>
    <property type="match status" value="1"/>
</dbReference>
<comment type="similarity">
    <text evidence="1">Belongs to the helicase family. UvrD subfamily.</text>
</comment>
<reference evidence="20" key="1">
    <citation type="submission" date="2009-06" db="EMBL/GenBank/DDBJ databases">
        <title>Complete sequence chromosome 1 of Ralstonia pickettii 12D.</title>
        <authorList>
            <consortium name="US DOE Joint Genome Institute"/>
            <person name="Lucas S."/>
            <person name="Copeland A."/>
            <person name="Lapidus A."/>
            <person name="Glavina del Rio T."/>
            <person name="Dalin E."/>
            <person name="Tice H."/>
            <person name="Bruce D."/>
            <person name="Goodwin L."/>
            <person name="Pitluck S."/>
            <person name="Sims D."/>
            <person name="Meincke L."/>
            <person name="Brettin T."/>
            <person name="Detter J.C."/>
            <person name="Han C."/>
            <person name="Larimer F."/>
            <person name="Land M."/>
            <person name="Hauser L."/>
            <person name="Kyrpides N."/>
            <person name="Ovchinnikova G."/>
            <person name="Marsh T."/>
            <person name="Richardson P."/>
        </authorList>
    </citation>
    <scope>NUCLEOTIDE SEQUENCE [LARGE SCALE GENOMIC DNA]</scope>
    <source>
        <strain evidence="20">12D</strain>
    </source>
</reference>
<keyword evidence="3 16" id="KW-0547">Nucleotide-binding</keyword>
<evidence type="ECO:0000259" key="18">
    <source>
        <dbReference type="PROSITE" id="PS51198"/>
    </source>
</evidence>
<feature type="binding site" evidence="16">
    <location>
        <begin position="35"/>
        <end position="42"/>
    </location>
    <ligand>
        <name>ATP</name>
        <dbReference type="ChEBI" id="CHEBI:30616"/>
    </ligand>
</feature>
<evidence type="ECO:0000313" key="20">
    <source>
        <dbReference type="EMBL" id="ACS61516.1"/>
    </source>
</evidence>
<dbReference type="InterPro" id="IPR027417">
    <property type="entry name" value="P-loop_NTPase"/>
</dbReference>